<evidence type="ECO:0000313" key="5">
    <source>
        <dbReference type="Proteomes" id="UP000315295"/>
    </source>
</evidence>
<feature type="compositionally biased region" description="Low complexity" evidence="1">
    <location>
        <begin position="541"/>
        <end position="556"/>
    </location>
</feature>
<reference evidence="4 5" key="1">
    <citation type="journal article" date="2019" name="G3 (Bethesda)">
        <title>Sequencing of a Wild Apple (Malus baccata) Genome Unravels the Differences Between Cultivated and Wild Apple Species Regarding Disease Resistance and Cold Tolerance.</title>
        <authorList>
            <person name="Chen X."/>
        </authorList>
    </citation>
    <scope>NUCLEOTIDE SEQUENCE [LARGE SCALE GENOMIC DNA]</scope>
    <source>
        <strain evidence="5">cv. Shandingzi</strain>
        <tissue evidence="4">Leaves</tissue>
    </source>
</reference>
<evidence type="ECO:0000313" key="4">
    <source>
        <dbReference type="EMBL" id="TQE01638.1"/>
    </source>
</evidence>
<feature type="domain" description="DUF668" evidence="2">
    <location>
        <begin position="387"/>
        <end position="472"/>
    </location>
</feature>
<comment type="caution">
    <text evidence="4">The sequence shown here is derived from an EMBL/GenBank/DDBJ whole genome shotgun (WGS) entry which is preliminary data.</text>
</comment>
<feature type="compositionally biased region" description="Polar residues" evidence="1">
    <location>
        <begin position="557"/>
        <end position="570"/>
    </location>
</feature>
<name>A0A540MS86_MALBA</name>
<evidence type="ECO:0008006" key="6">
    <source>
        <dbReference type="Google" id="ProtNLM"/>
    </source>
</evidence>
<dbReference type="GO" id="GO:0045927">
    <property type="term" value="P:positive regulation of growth"/>
    <property type="evidence" value="ECO:0007669"/>
    <property type="project" value="InterPro"/>
</dbReference>
<feature type="region of interest" description="Disordered" evidence="1">
    <location>
        <begin position="1"/>
        <end position="66"/>
    </location>
</feature>
<dbReference type="InterPro" id="IPR045021">
    <property type="entry name" value="PSI1/2/3"/>
</dbReference>
<dbReference type="InterPro" id="IPR007700">
    <property type="entry name" value="DUF668"/>
</dbReference>
<sequence length="655" mass="72213">MGAVCSKKSRSTSVKSAGWDINRQQVQVEQPKSSLKTGGGFTPSSPQPPRRDDNEEQFSDKEDNQIQIDRINPFAYESDDEFYDGIPRYPTSLSQKSSSFRSKQAAAKVSEVSSRLGRAGSAGLGKAVQVLDTLGSSMTNLNSGPGFASAAPAKGNEIAIISFEIANTIVKGSNLMQSLSKRSMRQLKEVVLVSQGVQHLVSKDMDELLRIVGADKREELQIFSGEVVRFGNQCKESQWHNLDRYFDKISRELTPLKHLKEDVGSLMQQLMALVLFTAELYHEFHALDRLEQIYARKRQEEGNSVSTQRGVAVHLIGDSLGSLRSGLKSQRKIVKSLKKKSLWSKSMEEVMEKLVDIVHFLHLEIHSAFGGADSHEAVEGPTSNHQRLGPAGLSLHYANIILQIDSLVARSSSMPQNTKDTLYQNLPPNIKSSLRSKLQSFHVKEELSITDIKAEMEKTLHWLVPVATNTAKAHHGFGWVGEWAGSGSESNRKPISQTEAIRIETFHHADKEKTEACILDLILWLHHLACQTKSSADKGGVKSPVKSTTSTTLVKTNKQLPTGVQPSMLTTEDAEMLQDVSKRKRIPGNSKSQDFDSASSSSTEGRKLSKSNSYSHGQGSEKLLHLSRPSSGVDFGIDKEKALDVIDRVDGLTIT</sequence>
<organism evidence="4 5">
    <name type="scientific">Malus baccata</name>
    <name type="common">Siberian crab apple</name>
    <name type="synonym">Pyrus baccata</name>
    <dbReference type="NCBI Taxonomy" id="106549"/>
    <lineage>
        <taxon>Eukaryota</taxon>
        <taxon>Viridiplantae</taxon>
        <taxon>Streptophyta</taxon>
        <taxon>Embryophyta</taxon>
        <taxon>Tracheophyta</taxon>
        <taxon>Spermatophyta</taxon>
        <taxon>Magnoliopsida</taxon>
        <taxon>eudicotyledons</taxon>
        <taxon>Gunneridae</taxon>
        <taxon>Pentapetalae</taxon>
        <taxon>rosids</taxon>
        <taxon>fabids</taxon>
        <taxon>Rosales</taxon>
        <taxon>Rosaceae</taxon>
        <taxon>Amygdaloideae</taxon>
        <taxon>Maleae</taxon>
        <taxon>Malus</taxon>
    </lineage>
</organism>
<dbReference type="AlphaFoldDB" id="A0A540MS86"/>
<evidence type="ECO:0000256" key="1">
    <source>
        <dbReference type="SAM" id="MobiDB-lite"/>
    </source>
</evidence>
<accession>A0A540MS86</accession>
<feature type="compositionally biased region" description="Basic and acidic residues" evidence="1">
    <location>
        <begin position="49"/>
        <end position="64"/>
    </location>
</feature>
<dbReference type="PANTHER" id="PTHR31730">
    <property type="entry name" value="OS01G0873900 PROTEIN"/>
    <property type="match status" value="1"/>
</dbReference>
<protein>
    <recommendedName>
        <fullName evidence="6">DUF668 domain-containing protein</fullName>
    </recommendedName>
</protein>
<proteinExistence type="predicted"/>
<feature type="compositionally biased region" description="Low complexity" evidence="1">
    <location>
        <begin position="590"/>
        <end position="602"/>
    </location>
</feature>
<dbReference type="InterPro" id="IPR021864">
    <property type="entry name" value="DUF3475"/>
</dbReference>
<dbReference type="EMBL" id="VIEB01000190">
    <property type="protein sequence ID" value="TQE01638.1"/>
    <property type="molecule type" value="Genomic_DNA"/>
</dbReference>
<gene>
    <name evidence="4" type="ORF">C1H46_012702</name>
</gene>
<dbReference type="PANTHER" id="PTHR31730:SF2">
    <property type="entry name" value="PROTEIN PSK SIMULATOR 3"/>
    <property type="match status" value="1"/>
</dbReference>
<feature type="domain" description="DUF3475" evidence="3">
    <location>
        <begin position="160"/>
        <end position="216"/>
    </location>
</feature>
<evidence type="ECO:0000259" key="3">
    <source>
        <dbReference type="Pfam" id="PF11961"/>
    </source>
</evidence>
<feature type="compositionally biased region" description="Polar residues" evidence="1">
    <location>
        <begin position="22"/>
        <end position="36"/>
    </location>
</feature>
<dbReference type="STRING" id="106549.A0A540MS86"/>
<feature type="region of interest" description="Disordered" evidence="1">
    <location>
        <begin position="535"/>
        <end position="634"/>
    </location>
</feature>
<dbReference type="Pfam" id="PF11961">
    <property type="entry name" value="DUF3475"/>
    <property type="match status" value="1"/>
</dbReference>
<dbReference type="Proteomes" id="UP000315295">
    <property type="component" value="Unassembled WGS sequence"/>
</dbReference>
<dbReference type="Pfam" id="PF05003">
    <property type="entry name" value="DUF668"/>
    <property type="match status" value="1"/>
</dbReference>
<keyword evidence="5" id="KW-1185">Reference proteome</keyword>
<evidence type="ECO:0000259" key="2">
    <source>
        <dbReference type="Pfam" id="PF05003"/>
    </source>
</evidence>